<feature type="compositionally biased region" description="Low complexity" evidence="1">
    <location>
        <begin position="125"/>
        <end position="136"/>
    </location>
</feature>
<dbReference type="OrthoDB" id="435460at2759"/>
<organism evidence="2 3">
    <name type="scientific">Pterulicium gracile</name>
    <dbReference type="NCBI Taxonomy" id="1884261"/>
    <lineage>
        <taxon>Eukaryota</taxon>
        <taxon>Fungi</taxon>
        <taxon>Dikarya</taxon>
        <taxon>Basidiomycota</taxon>
        <taxon>Agaricomycotina</taxon>
        <taxon>Agaricomycetes</taxon>
        <taxon>Agaricomycetidae</taxon>
        <taxon>Agaricales</taxon>
        <taxon>Pleurotineae</taxon>
        <taxon>Pterulaceae</taxon>
        <taxon>Pterulicium</taxon>
    </lineage>
</organism>
<accession>A0A5C3QRY4</accession>
<dbReference type="Proteomes" id="UP000305067">
    <property type="component" value="Unassembled WGS sequence"/>
</dbReference>
<feature type="region of interest" description="Disordered" evidence="1">
    <location>
        <begin position="366"/>
        <end position="390"/>
    </location>
</feature>
<sequence length="508" mass="56188">MFTIFILLQNYAPRRPDENKPEILEITSSHASSNLEVPCSMTAGYDAAMKQGAKRRLALRKKKIVNAVQTYIAGRDELVANRDFQRTVHIEIDAAKTEQTTCEQDTHDSVDSQVKTKKRKHPAEETSTTTNTQSCTEKLKLDAPSALSQDLLPLDMGATGLRSPTTDDEHEIFDFLYPTNDDGPENLLHIRIPPSIDTENPSTINVSELDTAGGHHTAEDDELEKLLQPRSRPTYTAEKDAHVIQHLALHRLGPTDRGRNSVMLYISLAGREQDRPRGIRLASDSYVSRWMNYYRKHRVRMDAEITHIVAEKTAAPSSHSATCVAGSSNTLVARIPNPTSRAATLLEPSHVSRTLASTHLADIRSHPAGDTDWVTSSNEGRGVKAESAQDAASVRAIQPLAEEVSSGNPCGKKLRIRGSCFTEKEDALLAAYIASVLPNPRDRGRTGPRLYMALVERAQTEKEKYGWAAARPSGTRQSRYARYRVPFDEKIAAIIAESEVKTSHGLVI</sequence>
<name>A0A5C3QRY4_9AGAR</name>
<evidence type="ECO:0000313" key="3">
    <source>
        <dbReference type="Proteomes" id="UP000305067"/>
    </source>
</evidence>
<proteinExistence type="predicted"/>
<dbReference type="EMBL" id="ML178826">
    <property type="protein sequence ID" value="TFL01124.1"/>
    <property type="molecule type" value="Genomic_DNA"/>
</dbReference>
<keyword evidence="3" id="KW-1185">Reference proteome</keyword>
<feature type="region of interest" description="Disordered" evidence="1">
    <location>
        <begin position="98"/>
        <end position="136"/>
    </location>
</feature>
<evidence type="ECO:0000256" key="1">
    <source>
        <dbReference type="SAM" id="MobiDB-lite"/>
    </source>
</evidence>
<protein>
    <submittedName>
        <fullName evidence="2">Uncharacterized protein</fullName>
    </submittedName>
</protein>
<gene>
    <name evidence="2" type="ORF">BDV98DRAFT_583145</name>
</gene>
<reference evidence="2 3" key="1">
    <citation type="journal article" date="2019" name="Nat. Ecol. Evol.">
        <title>Megaphylogeny resolves global patterns of mushroom evolution.</title>
        <authorList>
            <person name="Varga T."/>
            <person name="Krizsan K."/>
            <person name="Foldi C."/>
            <person name="Dima B."/>
            <person name="Sanchez-Garcia M."/>
            <person name="Sanchez-Ramirez S."/>
            <person name="Szollosi G.J."/>
            <person name="Szarkandi J.G."/>
            <person name="Papp V."/>
            <person name="Albert L."/>
            <person name="Andreopoulos W."/>
            <person name="Angelini C."/>
            <person name="Antonin V."/>
            <person name="Barry K.W."/>
            <person name="Bougher N.L."/>
            <person name="Buchanan P."/>
            <person name="Buyck B."/>
            <person name="Bense V."/>
            <person name="Catcheside P."/>
            <person name="Chovatia M."/>
            <person name="Cooper J."/>
            <person name="Damon W."/>
            <person name="Desjardin D."/>
            <person name="Finy P."/>
            <person name="Geml J."/>
            <person name="Haridas S."/>
            <person name="Hughes K."/>
            <person name="Justo A."/>
            <person name="Karasinski D."/>
            <person name="Kautmanova I."/>
            <person name="Kiss B."/>
            <person name="Kocsube S."/>
            <person name="Kotiranta H."/>
            <person name="LaButti K.M."/>
            <person name="Lechner B.E."/>
            <person name="Liimatainen K."/>
            <person name="Lipzen A."/>
            <person name="Lukacs Z."/>
            <person name="Mihaltcheva S."/>
            <person name="Morgado L.N."/>
            <person name="Niskanen T."/>
            <person name="Noordeloos M.E."/>
            <person name="Ohm R.A."/>
            <person name="Ortiz-Santana B."/>
            <person name="Ovrebo C."/>
            <person name="Racz N."/>
            <person name="Riley R."/>
            <person name="Savchenko A."/>
            <person name="Shiryaev A."/>
            <person name="Soop K."/>
            <person name="Spirin V."/>
            <person name="Szebenyi C."/>
            <person name="Tomsovsky M."/>
            <person name="Tulloss R.E."/>
            <person name="Uehling J."/>
            <person name="Grigoriev I.V."/>
            <person name="Vagvolgyi C."/>
            <person name="Papp T."/>
            <person name="Martin F.M."/>
            <person name="Miettinen O."/>
            <person name="Hibbett D.S."/>
            <person name="Nagy L.G."/>
        </authorList>
    </citation>
    <scope>NUCLEOTIDE SEQUENCE [LARGE SCALE GENOMIC DNA]</scope>
    <source>
        <strain evidence="2 3">CBS 309.79</strain>
    </source>
</reference>
<dbReference type="AlphaFoldDB" id="A0A5C3QRY4"/>
<evidence type="ECO:0000313" key="2">
    <source>
        <dbReference type="EMBL" id="TFL01124.1"/>
    </source>
</evidence>